<evidence type="ECO:0000313" key="2">
    <source>
        <dbReference type="Proteomes" id="UP000064189"/>
    </source>
</evidence>
<gene>
    <name evidence="1" type="ORF">AS888_14015</name>
</gene>
<evidence type="ECO:0000313" key="1">
    <source>
        <dbReference type="EMBL" id="KWW21608.1"/>
    </source>
</evidence>
<proteinExistence type="predicted"/>
<dbReference type="EMBL" id="LNNH01000011">
    <property type="protein sequence ID" value="KWW21608.1"/>
    <property type="molecule type" value="Genomic_DNA"/>
</dbReference>
<dbReference type="Pfam" id="PF10730">
    <property type="entry name" value="DUF2521"/>
    <property type="match status" value="1"/>
</dbReference>
<sequence>MAVILGLQEMQRERQLKFERRLLRELSIEDMKGRIQRYFGQDFMEVLEEGYFDVAIEAFLLGANYSKFGYYGESEDDVRARCFKEEKFLIDTLFNFILYWREVTANNAFDEGLFYCCEGFVGEWWLDGFKTGEKRYKMKLH</sequence>
<dbReference type="Proteomes" id="UP000064189">
    <property type="component" value="Unassembled WGS sequence"/>
</dbReference>
<comment type="caution">
    <text evidence="1">The sequence shown here is derived from an EMBL/GenBank/DDBJ whole genome shotgun (WGS) entry which is preliminary data.</text>
</comment>
<dbReference type="AlphaFoldDB" id="A0A109N1A1"/>
<keyword evidence="2" id="KW-1185">Reference proteome</keyword>
<accession>A0A109N1A1</accession>
<dbReference type="InterPro" id="IPR019667">
    <property type="entry name" value="Uncharacterised_YbaK"/>
</dbReference>
<protein>
    <recommendedName>
        <fullName evidence="3">DUF2521 family protein</fullName>
    </recommendedName>
</protein>
<evidence type="ECO:0008006" key="3">
    <source>
        <dbReference type="Google" id="ProtNLM"/>
    </source>
</evidence>
<organism evidence="1 2">
    <name type="scientific">Peribacillus simplex</name>
    <dbReference type="NCBI Taxonomy" id="1478"/>
    <lineage>
        <taxon>Bacteria</taxon>
        <taxon>Bacillati</taxon>
        <taxon>Bacillota</taxon>
        <taxon>Bacilli</taxon>
        <taxon>Bacillales</taxon>
        <taxon>Bacillaceae</taxon>
        <taxon>Peribacillus</taxon>
    </lineage>
</organism>
<name>A0A109N1A1_9BACI</name>
<reference evidence="1 2" key="1">
    <citation type="submission" date="2015-11" db="EMBL/GenBank/DDBJ databases">
        <title>Genome Sequence of Bacillus simplex strain VanAntwerpen2.</title>
        <authorList>
            <person name="Couger M.B."/>
        </authorList>
    </citation>
    <scope>NUCLEOTIDE SEQUENCE [LARGE SCALE GENOMIC DNA]</scope>
    <source>
        <strain evidence="1 2">VanAntwerpen02</strain>
    </source>
</reference>
<dbReference type="RefSeq" id="WP_061141116.1">
    <property type="nucleotide sequence ID" value="NZ_LNNH01000011.1"/>
</dbReference>